<dbReference type="InterPro" id="IPR006056">
    <property type="entry name" value="RidA"/>
</dbReference>
<name>A0A430AVM8_9ENTE</name>
<dbReference type="PANTHER" id="PTHR11803">
    <property type="entry name" value="2-IMINOBUTANOATE/2-IMINOPROPANOATE DEAMINASE RIDA"/>
    <property type="match status" value="1"/>
</dbReference>
<dbReference type="OrthoDB" id="9803101at2"/>
<dbReference type="Pfam" id="PF01042">
    <property type="entry name" value="Ribonuc_L-PSP"/>
    <property type="match status" value="1"/>
</dbReference>
<dbReference type="Gene3D" id="3.30.1330.40">
    <property type="entry name" value="RutC-like"/>
    <property type="match status" value="1"/>
</dbReference>
<accession>A0A430AVM8</accession>
<dbReference type="GO" id="GO:0005829">
    <property type="term" value="C:cytosol"/>
    <property type="evidence" value="ECO:0007669"/>
    <property type="project" value="TreeGrafter"/>
</dbReference>
<dbReference type="RefSeq" id="WP_126813570.1">
    <property type="nucleotide sequence ID" value="NZ_NGKC01000006.1"/>
</dbReference>
<evidence type="ECO:0000313" key="2">
    <source>
        <dbReference type="EMBL" id="RSU12124.1"/>
    </source>
</evidence>
<dbReference type="CDD" id="cd00448">
    <property type="entry name" value="YjgF_YER057c_UK114_family"/>
    <property type="match status" value="1"/>
</dbReference>
<comment type="caution">
    <text evidence="2">The sequence shown here is derived from an EMBL/GenBank/DDBJ whole genome shotgun (WGS) entry which is preliminary data.</text>
</comment>
<dbReference type="SUPFAM" id="SSF55298">
    <property type="entry name" value="YjgF-like"/>
    <property type="match status" value="1"/>
</dbReference>
<dbReference type="PANTHER" id="PTHR11803:SF39">
    <property type="entry name" value="2-IMINOBUTANOATE_2-IMINOPROPANOATE DEAMINASE"/>
    <property type="match status" value="1"/>
</dbReference>
<dbReference type="FunFam" id="3.30.1330.40:FF:000001">
    <property type="entry name" value="L-PSP family endoribonuclease"/>
    <property type="match status" value="1"/>
</dbReference>
<dbReference type="EMBL" id="NGKC01000006">
    <property type="protein sequence ID" value="RSU12124.1"/>
    <property type="molecule type" value="Genomic_DNA"/>
</dbReference>
<dbReference type="InterPro" id="IPR035959">
    <property type="entry name" value="RutC-like_sf"/>
</dbReference>
<dbReference type="Proteomes" id="UP000286773">
    <property type="component" value="Unassembled WGS sequence"/>
</dbReference>
<comment type="similarity">
    <text evidence="1">Belongs to the RutC family.</text>
</comment>
<dbReference type="InterPro" id="IPR006175">
    <property type="entry name" value="YjgF/YER057c/UK114"/>
</dbReference>
<protein>
    <submittedName>
        <fullName evidence="2">Reactive intermediate/imine deaminase</fullName>
    </submittedName>
</protein>
<dbReference type="GO" id="GO:0019239">
    <property type="term" value="F:deaminase activity"/>
    <property type="evidence" value="ECO:0007669"/>
    <property type="project" value="TreeGrafter"/>
</dbReference>
<keyword evidence="3" id="KW-1185">Reference proteome</keyword>
<evidence type="ECO:0000256" key="1">
    <source>
        <dbReference type="ARBA" id="ARBA00010552"/>
    </source>
</evidence>
<dbReference type="AlphaFoldDB" id="A0A430AVM8"/>
<proteinExistence type="inferred from homology"/>
<evidence type="ECO:0000313" key="3">
    <source>
        <dbReference type="Proteomes" id="UP000286773"/>
    </source>
</evidence>
<dbReference type="NCBIfam" id="TIGR00004">
    <property type="entry name" value="Rid family detoxifying hydrolase"/>
    <property type="match status" value="1"/>
</dbReference>
<sequence>MSNKQINSQSAPAAVGPYSHSVLAGNTLYVSGQLGLDPVTGELKTDISTQTIQALDNLGSILTTAGMSYIDVVKTTIFLTDMSDFATVNDIYGIYFSEALPARSCIQVCELPKGGLVEVEAVAVK</sequence>
<gene>
    <name evidence="2" type="ORF">CBF27_06770</name>
</gene>
<reference evidence="2 3" key="1">
    <citation type="submission" date="2017-05" db="EMBL/GenBank/DDBJ databases">
        <title>Vagococcus spp. assemblies.</title>
        <authorList>
            <person name="Gulvik C.A."/>
        </authorList>
    </citation>
    <scope>NUCLEOTIDE SEQUENCE [LARGE SCALE GENOMIC DNA]</scope>
    <source>
        <strain evidence="2 3">LMG 24798</strain>
    </source>
</reference>
<organism evidence="2 3">
    <name type="scientific">Vagococcus acidifermentans</name>
    <dbReference type="NCBI Taxonomy" id="564710"/>
    <lineage>
        <taxon>Bacteria</taxon>
        <taxon>Bacillati</taxon>
        <taxon>Bacillota</taxon>
        <taxon>Bacilli</taxon>
        <taxon>Lactobacillales</taxon>
        <taxon>Enterococcaceae</taxon>
        <taxon>Vagococcus</taxon>
    </lineage>
</organism>